<feature type="transmembrane region" description="Helical" evidence="1">
    <location>
        <begin position="35"/>
        <end position="54"/>
    </location>
</feature>
<accession>A0AAU1UMA9</accession>
<feature type="transmembrane region" description="Helical" evidence="1">
    <location>
        <begin position="66"/>
        <end position="84"/>
    </location>
</feature>
<sequence>MRRDVPPTKSLGGVAAAMFDIQILRGVDLRKEPNALILTVSLGAAMLPTAGTLVFDHTSLEARAALGGGITLGGTTTILLNLFFQTLTIARRSKTSMGPPRGRG</sequence>
<keyword evidence="1" id="KW-1133">Transmembrane helix</keyword>
<keyword evidence="1" id="KW-0812">Transmembrane</keyword>
<evidence type="ECO:0000256" key="1">
    <source>
        <dbReference type="SAM" id="Phobius"/>
    </source>
</evidence>
<organism evidence="2">
    <name type="scientific">Streptomyces sp. NBC_00119</name>
    <dbReference type="NCBI Taxonomy" id="2975659"/>
    <lineage>
        <taxon>Bacteria</taxon>
        <taxon>Bacillati</taxon>
        <taxon>Actinomycetota</taxon>
        <taxon>Actinomycetes</taxon>
        <taxon>Kitasatosporales</taxon>
        <taxon>Streptomycetaceae</taxon>
        <taxon>Streptomyces</taxon>
    </lineage>
</organism>
<dbReference type="EMBL" id="CP108195">
    <property type="protein sequence ID" value="WTS18381.1"/>
    <property type="molecule type" value="Genomic_DNA"/>
</dbReference>
<gene>
    <name evidence="2" type="ORF">OHU69_49965</name>
</gene>
<dbReference type="AlphaFoldDB" id="A0AAU1UMA9"/>
<keyword evidence="1" id="KW-0472">Membrane</keyword>
<name>A0AAU1UMA9_9ACTN</name>
<protein>
    <submittedName>
        <fullName evidence="2">Uncharacterized protein</fullName>
    </submittedName>
</protein>
<evidence type="ECO:0000313" key="2">
    <source>
        <dbReference type="EMBL" id="WTS18381.1"/>
    </source>
</evidence>
<reference evidence="2" key="1">
    <citation type="submission" date="2022-10" db="EMBL/GenBank/DDBJ databases">
        <title>The complete genomes of actinobacterial strains from the NBC collection.</title>
        <authorList>
            <person name="Joergensen T.S."/>
            <person name="Alvarez Arevalo M."/>
            <person name="Sterndorff E.B."/>
            <person name="Faurdal D."/>
            <person name="Vuksanovic O."/>
            <person name="Mourched A.-S."/>
            <person name="Charusanti P."/>
            <person name="Shaw S."/>
            <person name="Blin K."/>
            <person name="Weber T."/>
        </authorList>
    </citation>
    <scope>NUCLEOTIDE SEQUENCE</scope>
    <source>
        <strain evidence="2">NBC_00119</strain>
    </source>
</reference>
<proteinExistence type="predicted"/>